<proteinExistence type="inferred from homology"/>
<evidence type="ECO:0000259" key="5">
    <source>
        <dbReference type="Pfam" id="PF04824"/>
    </source>
</evidence>
<evidence type="ECO:0000256" key="1">
    <source>
        <dbReference type="ARBA" id="ARBA00004123"/>
    </source>
</evidence>
<dbReference type="PANTHER" id="PTHR12585:SF69">
    <property type="entry name" value="FI11703P"/>
    <property type="match status" value="1"/>
</dbReference>
<evidence type="ECO:0000256" key="4">
    <source>
        <dbReference type="SAM" id="MobiDB-lite"/>
    </source>
</evidence>
<gene>
    <name evidence="7" type="ORF">OJ253_1305</name>
</gene>
<feature type="domain" description="Rad21/Rec8-like protein N-terminal" evidence="6">
    <location>
        <begin position="25"/>
        <end position="115"/>
    </location>
</feature>
<dbReference type="InterPro" id="IPR039781">
    <property type="entry name" value="Rad21/Rec8-like"/>
</dbReference>
<dbReference type="GO" id="GO:0003682">
    <property type="term" value="F:chromatin binding"/>
    <property type="evidence" value="ECO:0007669"/>
    <property type="project" value="TreeGrafter"/>
</dbReference>
<evidence type="ECO:0000259" key="6">
    <source>
        <dbReference type="Pfam" id="PF04825"/>
    </source>
</evidence>
<dbReference type="InterPro" id="IPR006909">
    <property type="entry name" value="Rad21/Rec8_C_eu"/>
</dbReference>
<comment type="similarity">
    <text evidence="2">Belongs to the rad21 family.</text>
</comment>
<dbReference type="InterPro" id="IPR036390">
    <property type="entry name" value="WH_DNA-bd_sf"/>
</dbReference>
<dbReference type="Gene3D" id="1.10.10.580">
    <property type="entry name" value="Structural maintenance of chromosome 1. Chain E"/>
    <property type="match status" value="1"/>
</dbReference>
<dbReference type="Proteomes" id="UP001067231">
    <property type="component" value="Unassembled WGS sequence"/>
</dbReference>
<dbReference type="InterPro" id="IPR006910">
    <property type="entry name" value="Rad21_Rec8_N"/>
</dbReference>
<dbReference type="PANTHER" id="PTHR12585">
    <property type="entry name" value="SCC1 / RAD21 FAMILY MEMBER"/>
    <property type="match status" value="1"/>
</dbReference>
<sequence length="633" mass="70840">MSLENTSAPEEVSLGEFSILKYVKSEILVNLWIAAYFEKRIKKKQLMAINIDESVQEIIRVTNSDDGWIPFRISGGLLTGVVKLFYHKVEYLDSKCTTIFTRMQNFSKSLNNNTSNQAFGKVSSKEAPNSKIDRPQNHSKLIRGVIDIEEINRALDDINEDAISQLEMVPLSQASQQNESLAYELPPSPGDCQDSYQLGSMPIILDMEFDDFINEREVPDVEMAKENRVIVNESGVEIDLEANIEKRRGASIDFSEVLANGLEETGSSERGKFPELDRQSEFLGLDDRQEYRGSINSFRESSVPGSNRNSIGGFSAALDLLEDSGTRLSISAVAENILEIPGLDSTTTLSLPEISKSIKVNEAYSGRPGTKRMKIVEIPQDMLTFSRPLQNGNKGFIPDFLRRSFDLKLRNLVNANKNSDVGVLSLSRNLPLRLSSAFTLHKENNPRNLRKRLSQRGGKSVSSFQPTEEIPDCLTEYSPSFEEVGDPSGKDSFDYPGSEGQNTGDEPEMKTPVRGGIVGSQESERDELIYTPWTNYISTDRRKAADTPANAYYDERKIQSLFSSRELKTMQYLESKFLKSERIGFDDLVRGSDAAVVAPIFVQILHLKSKSMIDIKQSEPFGEIIISPVTRPV</sequence>
<dbReference type="GO" id="GO:0007064">
    <property type="term" value="P:mitotic sister chromatid cohesion"/>
    <property type="evidence" value="ECO:0007669"/>
    <property type="project" value="TreeGrafter"/>
</dbReference>
<comment type="subcellular location">
    <subcellularLocation>
        <location evidence="1">Nucleus</location>
    </subcellularLocation>
</comment>
<dbReference type="AlphaFoldDB" id="A0A9D5DHA9"/>
<dbReference type="OrthoDB" id="10071381at2759"/>
<protein>
    <submittedName>
        <fullName evidence="7">RAD21-N-terminal like protein</fullName>
    </submittedName>
</protein>
<dbReference type="SUPFAM" id="SSF46785">
    <property type="entry name" value="Winged helix' DNA-binding domain"/>
    <property type="match status" value="1"/>
</dbReference>
<dbReference type="EMBL" id="JAPCXC010000027">
    <property type="protein sequence ID" value="KAJ1610111.1"/>
    <property type="molecule type" value="Genomic_DNA"/>
</dbReference>
<reference evidence="7" key="1">
    <citation type="submission" date="2022-10" db="EMBL/GenBank/DDBJ databases">
        <title>Adaptive evolution leads to modifications in subtelomeric GC content in a zoonotic Cryptosporidium species.</title>
        <authorList>
            <person name="Li J."/>
            <person name="Feng Y."/>
            <person name="Xiao L."/>
        </authorList>
    </citation>
    <scope>NUCLEOTIDE SEQUENCE</scope>
    <source>
        <strain evidence="7">33844</strain>
    </source>
</reference>
<dbReference type="Pfam" id="PF04825">
    <property type="entry name" value="Rad21_Rec8_N"/>
    <property type="match status" value="1"/>
</dbReference>
<dbReference type="InterPro" id="IPR023093">
    <property type="entry name" value="ScpA-like_C"/>
</dbReference>
<evidence type="ECO:0000256" key="2">
    <source>
        <dbReference type="ARBA" id="ARBA00009870"/>
    </source>
</evidence>
<feature type="region of interest" description="Disordered" evidence="4">
    <location>
        <begin position="443"/>
        <end position="513"/>
    </location>
</feature>
<evidence type="ECO:0000313" key="7">
    <source>
        <dbReference type="EMBL" id="KAJ1610111.1"/>
    </source>
</evidence>
<name>A0A9D5DHA9_9CRYT</name>
<keyword evidence="3" id="KW-0539">Nucleus</keyword>
<accession>A0A9D5DHA9</accession>
<dbReference type="GO" id="GO:0030892">
    <property type="term" value="C:mitotic cohesin complex"/>
    <property type="evidence" value="ECO:0007669"/>
    <property type="project" value="TreeGrafter"/>
</dbReference>
<feature type="domain" description="Rad21/Rec8-like protein C-terminal eukaryotic" evidence="5">
    <location>
        <begin position="587"/>
        <end position="631"/>
    </location>
</feature>
<dbReference type="GO" id="GO:0005634">
    <property type="term" value="C:nucleus"/>
    <property type="evidence" value="ECO:0007669"/>
    <property type="project" value="UniProtKB-SubCell"/>
</dbReference>
<organism evidence="7">
    <name type="scientific">Cryptosporidium canis</name>
    <dbReference type="NCBI Taxonomy" id="195482"/>
    <lineage>
        <taxon>Eukaryota</taxon>
        <taxon>Sar</taxon>
        <taxon>Alveolata</taxon>
        <taxon>Apicomplexa</taxon>
        <taxon>Conoidasida</taxon>
        <taxon>Coccidia</taxon>
        <taxon>Eucoccidiorida</taxon>
        <taxon>Eimeriorina</taxon>
        <taxon>Cryptosporidiidae</taxon>
        <taxon>Cryptosporidium</taxon>
    </lineage>
</organism>
<dbReference type="GO" id="GO:1990414">
    <property type="term" value="P:replication-born double-strand break repair via sister chromatid exchange"/>
    <property type="evidence" value="ECO:0007669"/>
    <property type="project" value="TreeGrafter"/>
</dbReference>
<comment type="caution">
    <text evidence="7">The sequence shown here is derived from an EMBL/GenBank/DDBJ whole genome shotgun (WGS) entry which is preliminary data.</text>
</comment>
<evidence type="ECO:0000256" key="3">
    <source>
        <dbReference type="ARBA" id="ARBA00023242"/>
    </source>
</evidence>
<dbReference type="Pfam" id="PF04824">
    <property type="entry name" value="Rad21_Rec8"/>
    <property type="match status" value="1"/>
</dbReference>